<sequence length="271" mass="30931">MTYEVILRLGVFVVILGGCALLEWLRPRRRWRCAKRPRWVANLSLTLLSTVLARLTLGAFAVTAAVWAGEHGVGVFNWLDVPGWMASGLALVLLDGAIWLQHWFSHRVPLLWRLHRVHHTDPELDVTTALRFHPLEIGLSLLYKASFVVLLGVPVAAVVLFELLLNASALFTHANIYIPRSLDRRLRWLFCTPDMHRIHHSVIAEETNSNYGFCLSIWDRLFATYRQQPQVGVESMQLGLREFTDPDQLGVLPLLVQPLKQVEQRCRHVAD</sequence>
<gene>
    <name evidence="9" type="ORF">CLV44_101120</name>
</gene>
<evidence type="ECO:0000256" key="6">
    <source>
        <dbReference type="ARBA" id="ARBA00023136"/>
    </source>
</evidence>
<dbReference type="InterPro" id="IPR006694">
    <property type="entry name" value="Fatty_acid_hydroxylase"/>
</dbReference>
<dbReference type="InterPro" id="IPR051689">
    <property type="entry name" value="Sterol_desaturase/TMEM195"/>
</dbReference>
<dbReference type="Proteomes" id="UP000242133">
    <property type="component" value="Unassembled WGS sequence"/>
</dbReference>
<keyword evidence="5" id="KW-0443">Lipid metabolism</keyword>
<comment type="subcellular location">
    <subcellularLocation>
        <location evidence="1">Endomembrane system</location>
        <topology evidence="1">Multi-pass membrane protein</topology>
    </subcellularLocation>
</comment>
<keyword evidence="6 7" id="KW-0472">Membrane</keyword>
<feature type="transmembrane region" description="Helical" evidence="7">
    <location>
        <begin position="45"/>
        <end position="69"/>
    </location>
</feature>
<dbReference type="PANTHER" id="PTHR21624:SF1">
    <property type="entry name" value="ALKYLGLYCEROL MONOOXYGENASE"/>
    <property type="match status" value="1"/>
</dbReference>
<dbReference type="GO" id="GO:0006643">
    <property type="term" value="P:membrane lipid metabolic process"/>
    <property type="evidence" value="ECO:0007669"/>
    <property type="project" value="TreeGrafter"/>
</dbReference>
<evidence type="ECO:0000256" key="7">
    <source>
        <dbReference type="SAM" id="Phobius"/>
    </source>
</evidence>
<dbReference type="RefSeq" id="WP_106590164.1">
    <property type="nucleotide sequence ID" value="NZ_PYGI01000001.1"/>
</dbReference>
<organism evidence="9 10">
    <name type="scientific">Marinobacterium halophilum</name>
    <dbReference type="NCBI Taxonomy" id="267374"/>
    <lineage>
        <taxon>Bacteria</taxon>
        <taxon>Pseudomonadati</taxon>
        <taxon>Pseudomonadota</taxon>
        <taxon>Gammaproteobacteria</taxon>
        <taxon>Oceanospirillales</taxon>
        <taxon>Oceanospirillaceae</taxon>
        <taxon>Marinobacterium</taxon>
    </lineage>
</organism>
<evidence type="ECO:0000313" key="9">
    <source>
        <dbReference type="EMBL" id="PSL16722.1"/>
    </source>
</evidence>
<evidence type="ECO:0000256" key="5">
    <source>
        <dbReference type="ARBA" id="ARBA00023098"/>
    </source>
</evidence>
<feature type="transmembrane region" description="Helical" evidence="7">
    <location>
        <begin position="141"/>
        <end position="165"/>
    </location>
</feature>
<reference evidence="9 10" key="1">
    <citation type="submission" date="2018-03" db="EMBL/GenBank/DDBJ databases">
        <title>Genomic Encyclopedia of Archaeal and Bacterial Type Strains, Phase II (KMG-II): from individual species to whole genera.</title>
        <authorList>
            <person name="Goeker M."/>
        </authorList>
    </citation>
    <scope>NUCLEOTIDE SEQUENCE [LARGE SCALE GENOMIC DNA]</scope>
    <source>
        <strain evidence="9 10">DSM 17586</strain>
    </source>
</reference>
<keyword evidence="2 7" id="KW-0812">Transmembrane</keyword>
<evidence type="ECO:0000256" key="1">
    <source>
        <dbReference type="ARBA" id="ARBA00004127"/>
    </source>
</evidence>
<dbReference type="GO" id="GO:0012505">
    <property type="term" value="C:endomembrane system"/>
    <property type="evidence" value="ECO:0007669"/>
    <property type="project" value="UniProtKB-SubCell"/>
</dbReference>
<feature type="domain" description="Fatty acid hydroxylase" evidence="8">
    <location>
        <begin position="89"/>
        <end position="224"/>
    </location>
</feature>
<dbReference type="GO" id="GO:0008610">
    <property type="term" value="P:lipid biosynthetic process"/>
    <property type="evidence" value="ECO:0007669"/>
    <property type="project" value="InterPro"/>
</dbReference>
<dbReference type="GO" id="GO:0005506">
    <property type="term" value="F:iron ion binding"/>
    <property type="evidence" value="ECO:0007669"/>
    <property type="project" value="InterPro"/>
</dbReference>
<dbReference type="GO" id="GO:0016020">
    <property type="term" value="C:membrane"/>
    <property type="evidence" value="ECO:0007669"/>
    <property type="project" value="GOC"/>
</dbReference>
<proteinExistence type="predicted"/>
<keyword evidence="10" id="KW-1185">Reference proteome</keyword>
<dbReference type="PANTHER" id="PTHR21624">
    <property type="entry name" value="STEROL DESATURASE-RELATED PROTEIN"/>
    <property type="match status" value="1"/>
</dbReference>
<evidence type="ECO:0000256" key="4">
    <source>
        <dbReference type="ARBA" id="ARBA00023002"/>
    </source>
</evidence>
<protein>
    <submittedName>
        <fullName evidence="9">Sterol desaturase/sphingolipid hydroxylase (Fatty acid hydroxylase superfamily)</fullName>
    </submittedName>
</protein>
<comment type="caution">
    <text evidence="9">The sequence shown here is derived from an EMBL/GenBank/DDBJ whole genome shotgun (WGS) entry which is preliminary data.</text>
</comment>
<keyword evidence="3 7" id="KW-1133">Transmembrane helix</keyword>
<dbReference type="AlphaFoldDB" id="A0A2P8F4T6"/>
<name>A0A2P8F4T6_9GAMM</name>
<dbReference type="GO" id="GO:0050479">
    <property type="term" value="F:glyceryl-ether monooxygenase activity"/>
    <property type="evidence" value="ECO:0007669"/>
    <property type="project" value="TreeGrafter"/>
</dbReference>
<evidence type="ECO:0000256" key="3">
    <source>
        <dbReference type="ARBA" id="ARBA00022989"/>
    </source>
</evidence>
<dbReference type="OrthoDB" id="9770329at2"/>
<accession>A0A2P8F4T6</accession>
<feature type="transmembrane region" description="Helical" evidence="7">
    <location>
        <begin position="6"/>
        <end position="25"/>
    </location>
</feature>
<dbReference type="EMBL" id="PYGI01000001">
    <property type="protein sequence ID" value="PSL16722.1"/>
    <property type="molecule type" value="Genomic_DNA"/>
</dbReference>
<evidence type="ECO:0000313" key="10">
    <source>
        <dbReference type="Proteomes" id="UP000242133"/>
    </source>
</evidence>
<dbReference type="Pfam" id="PF04116">
    <property type="entry name" value="FA_hydroxylase"/>
    <property type="match status" value="1"/>
</dbReference>
<keyword evidence="4" id="KW-0560">Oxidoreductase</keyword>
<evidence type="ECO:0000259" key="8">
    <source>
        <dbReference type="Pfam" id="PF04116"/>
    </source>
</evidence>
<feature type="transmembrane region" description="Helical" evidence="7">
    <location>
        <begin position="81"/>
        <end position="100"/>
    </location>
</feature>
<evidence type="ECO:0000256" key="2">
    <source>
        <dbReference type="ARBA" id="ARBA00022692"/>
    </source>
</evidence>